<protein>
    <submittedName>
        <fullName evidence="1">Uncharacterized protein</fullName>
    </submittedName>
</protein>
<gene>
    <name evidence="1" type="ORF">M513_02492</name>
</gene>
<reference evidence="1 2" key="1">
    <citation type="journal article" date="2014" name="Nat. Genet.">
        <title>Genome and transcriptome of the porcine whipworm Trichuris suis.</title>
        <authorList>
            <person name="Jex A.R."/>
            <person name="Nejsum P."/>
            <person name="Schwarz E.M."/>
            <person name="Hu L."/>
            <person name="Young N.D."/>
            <person name="Hall R.S."/>
            <person name="Korhonen P.K."/>
            <person name="Liao S."/>
            <person name="Thamsborg S."/>
            <person name="Xia J."/>
            <person name="Xu P."/>
            <person name="Wang S."/>
            <person name="Scheerlinck J.P."/>
            <person name="Hofmann A."/>
            <person name="Sternberg P.W."/>
            <person name="Wang J."/>
            <person name="Gasser R.B."/>
        </authorList>
    </citation>
    <scope>NUCLEOTIDE SEQUENCE [LARGE SCALE GENOMIC DNA]</scope>
    <source>
        <strain evidence="1">DCEP-RM93M</strain>
    </source>
</reference>
<evidence type="ECO:0000313" key="2">
    <source>
        <dbReference type="Proteomes" id="UP000030764"/>
    </source>
</evidence>
<proteinExistence type="predicted"/>
<dbReference type="AlphaFoldDB" id="A0A085MHW9"/>
<organism evidence="1 2">
    <name type="scientific">Trichuris suis</name>
    <name type="common">pig whipworm</name>
    <dbReference type="NCBI Taxonomy" id="68888"/>
    <lineage>
        <taxon>Eukaryota</taxon>
        <taxon>Metazoa</taxon>
        <taxon>Ecdysozoa</taxon>
        <taxon>Nematoda</taxon>
        <taxon>Enoplea</taxon>
        <taxon>Dorylaimia</taxon>
        <taxon>Trichinellida</taxon>
        <taxon>Trichuridae</taxon>
        <taxon>Trichuris</taxon>
    </lineage>
</organism>
<keyword evidence="2" id="KW-1185">Reference proteome</keyword>
<evidence type="ECO:0000313" key="1">
    <source>
        <dbReference type="EMBL" id="KFD56815.1"/>
    </source>
</evidence>
<dbReference type="EMBL" id="KL363192">
    <property type="protein sequence ID" value="KFD56815.1"/>
    <property type="molecule type" value="Genomic_DNA"/>
</dbReference>
<dbReference type="Proteomes" id="UP000030764">
    <property type="component" value="Unassembled WGS sequence"/>
</dbReference>
<accession>A0A085MHW9</accession>
<sequence>MVVYQDKEDSGEQRCCNENEEDTRERISIDRLIKLTSELLKGLEQRSFITEQEVMNIYMLQGVFNSSNKIP</sequence>
<name>A0A085MHW9_9BILA</name>